<evidence type="ECO:0000313" key="1">
    <source>
        <dbReference type="EMBL" id="AXC35832.1"/>
    </source>
</evidence>
<dbReference type="Proteomes" id="UP000253341">
    <property type="component" value="Segment"/>
</dbReference>
<gene>
    <name evidence="1" type="primary">89</name>
    <name evidence="1" type="ORF">SEA_BEEZOO_89</name>
</gene>
<dbReference type="GeneID" id="60324240"/>
<sequence length="126" mass="14140">MLDDPNAHSLLVSSRWRQGGKTTALLDIALANARRGLDVVFWSARAVESEEAFRLGQRLAHVDLDMKSSAANGDQWIGYQRSGGRVSFIWGHTGRYRRGHDMEIRDDSGLSGLIERRSERRGMSVI</sequence>
<dbReference type="RefSeq" id="YP_009952781.1">
    <property type="nucleotide sequence ID" value="NC_051615.1"/>
</dbReference>
<proteinExistence type="predicted"/>
<evidence type="ECO:0000313" key="2">
    <source>
        <dbReference type="Proteomes" id="UP000253341"/>
    </source>
</evidence>
<protein>
    <submittedName>
        <fullName evidence="1">Uncharacterized protein</fullName>
    </submittedName>
</protein>
<reference evidence="1 2" key="1">
    <citation type="submission" date="2018-05" db="EMBL/GenBank/DDBJ databases">
        <authorList>
            <person name="Zhu B.Z."/>
            <person name="Cash A.M."/>
            <person name="Martinez Z.C."/>
            <person name="Herschberg M.B."/>
            <person name="Vranjkovina E."/>
            <person name="Halmadine O.M."/>
            <person name="Moe E."/>
            <person name="Gaffney B.L."/>
            <person name="Staples A.K."/>
            <person name="King R.A."/>
            <person name="Rinehart C.A."/>
            <person name="Rowland N.S."/>
            <person name="Garlena R.A."/>
            <person name="Russell D.A."/>
            <person name="Pope W.H."/>
            <person name="Jacobs-Sera D."/>
            <person name="Hendrix R.W."/>
            <person name="Hatfull G.F."/>
        </authorList>
    </citation>
    <scope>NUCLEOTIDE SEQUENCE [LARGE SCALE GENOMIC DNA]</scope>
</reference>
<name>A0A2Z5H8E9_9CAUD</name>
<dbReference type="KEGG" id="vg:60324240"/>
<dbReference type="EMBL" id="MH371113">
    <property type="protein sequence ID" value="AXC35832.1"/>
    <property type="molecule type" value="Genomic_DNA"/>
</dbReference>
<organism evidence="1 2">
    <name type="scientific">Mycobacterium phage Beezoo</name>
    <dbReference type="NCBI Taxonomy" id="2250355"/>
    <lineage>
        <taxon>Viruses</taxon>
        <taxon>Duplodnaviria</taxon>
        <taxon>Heunggongvirae</taxon>
        <taxon>Uroviricota</taxon>
        <taxon>Caudoviricetes</taxon>
        <taxon>Weiservirinae</taxon>
        <taxon>Anayavirus</taxon>
        <taxon>Anayavirus beezoo</taxon>
    </lineage>
</organism>
<accession>A0A2Z5H8E9</accession>
<keyword evidence="2" id="KW-1185">Reference proteome</keyword>